<evidence type="ECO:0000313" key="3">
    <source>
        <dbReference type="Proteomes" id="UP000823631"/>
    </source>
</evidence>
<reference evidence="2" key="2">
    <citation type="journal article" date="2021" name="PeerJ">
        <title>Extensive microbial diversity within the chicken gut microbiome revealed by metagenomics and culture.</title>
        <authorList>
            <person name="Gilroy R."/>
            <person name="Ravi A."/>
            <person name="Getino M."/>
            <person name="Pursley I."/>
            <person name="Horton D.L."/>
            <person name="Alikhan N.F."/>
            <person name="Baker D."/>
            <person name="Gharbi K."/>
            <person name="Hall N."/>
            <person name="Watson M."/>
            <person name="Adriaenssens E.M."/>
            <person name="Foster-Nyarko E."/>
            <person name="Jarju S."/>
            <person name="Secka A."/>
            <person name="Antonio M."/>
            <person name="Oren A."/>
            <person name="Chaudhuri R.R."/>
            <person name="La Ragione R."/>
            <person name="Hildebrand F."/>
            <person name="Pallen M.J."/>
        </authorList>
    </citation>
    <scope>NUCLEOTIDE SEQUENCE</scope>
    <source>
        <strain evidence="2">17213</strain>
    </source>
</reference>
<accession>A0A9D9D9X6</accession>
<reference evidence="2" key="1">
    <citation type="submission" date="2020-10" db="EMBL/GenBank/DDBJ databases">
        <authorList>
            <person name="Gilroy R."/>
        </authorList>
    </citation>
    <scope>NUCLEOTIDE SEQUENCE</scope>
    <source>
        <strain evidence="2">17213</strain>
    </source>
</reference>
<evidence type="ECO:0000256" key="1">
    <source>
        <dbReference type="SAM" id="Phobius"/>
    </source>
</evidence>
<dbReference type="Proteomes" id="UP000823631">
    <property type="component" value="Unassembled WGS sequence"/>
</dbReference>
<gene>
    <name evidence="2" type="ORF">IAB19_01635</name>
</gene>
<feature type="transmembrane region" description="Helical" evidence="1">
    <location>
        <begin position="42"/>
        <end position="62"/>
    </location>
</feature>
<keyword evidence="1" id="KW-0812">Transmembrane</keyword>
<keyword evidence="1" id="KW-1133">Transmembrane helix</keyword>
<evidence type="ECO:0000313" key="2">
    <source>
        <dbReference type="EMBL" id="MBO8415067.1"/>
    </source>
</evidence>
<dbReference type="AlphaFoldDB" id="A0A9D9D9X6"/>
<sequence length="165" mass="18344">MKLKQIKLNTNTSHSSLQRCVIIKNPTASFARNKPSLLSRASTIYSAFALSLSCIAGTSFIITAQAQEITVTAFVPNQMKIVSINFGNKDDDTINEFCNFTKPTNSPASCKLDLTSEYNICYVMVNETDQSNKISSFSSEVRDIEISNQSVITLEFDDKDFNINM</sequence>
<comment type="caution">
    <text evidence="2">The sequence shown here is derived from an EMBL/GenBank/DDBJ whole genome shotgun (WGS) entry which is preliminary data.</text>
</comment>
<proteinExistence type="predicted"/>
<keyword evidence="1" id="KW-0472">Membrane</keyword>
<name>A0A9D9D9X6_9GAMM</name>
<organism evidence="2 3">
    <name type="scientific">Candidatus Avisuccinivibrio stercorigallinarum</name>
    <dbReference type="NCBI Taxonomy" id="2840704"/>
    <lineage>
        <taxon>Bacteria</taxon>
        <taxon>Pseudomonadati</taxon>
        <taxon>Pseudomonadota</taxon>
        <taxon>Gammaproteobacteria</taxon>
        <taxon>Aeromonadales</taxon>
        <taxon>Succinivibrionaceae</taxon>
        <taxon>Succinivibrionaceae incertae sedis</taxon>
        <taxon>Candidatus Avisuccinivibrio</taxon>
    </lineage>
</organism>
<dbReference type="EMBL" id="JADINH010000027">
    <property type="protein sequence ID" value="MBO8415067.1"/>
    <property type="molecule type" value="Genomic_DNA"/>
</dbReference>
<protein>
    <submittedName>
        <fullName evidence="2">Uncharacterized protein</fullName>
    </submittedName>
</protein>